<dbReference type="Pfam" id="PF10531">
    <property type="entry name" value="SLBB"/>
    <property type="match status" value="3"/>
</dbReference>
<dbReference type="Gene3D" id="3.10.560.10">
    <property type="entry name" value="Outer membrane lipoprotein wza domain like"/>
    <property type="match status" value="3"/>
</dbReference>
<feature type="domain" description="Polysaccharide export protein N-terminal" evidence="2">
    <location>
        <begin position="39"/>
        <end position="113"/>
    </location>
</feature>
<feature type="domain" description="Soluble ligand binding" evidence="3">
    <location>
        <begin position="204"/>
        <end position="249"/>
    </location>
</feature>
<name>A0A437RD24_9BURK</name>
<dbReference type="PANTHER" id="PTHR33619">
    <property type="entry name" value="POLYSACCHARIDE EXPORT PROTEIN GFCE-RELATED"/>
    <property type="match status" value="1"/>
</dbReference>
<comment type="caution">
    <text evidence="4">The sequence shown here is derived from an EMBL/GenBank/DDBJ whole genome shotgun (WGS) entry which is preliminary data.</text>
</comment>
<dbReference type="OrthoDB" id="9815244at2"/>
<reference evidence="4 5" key="1">
    <citation type="submission" date="2019-01" db="EMBL/GenBank/DDBJ databases">
        <authorList>
            <person name="Chen W.-M."/>
        </authorList>
    </citation>
    <scope>NUCLEOTIDE SEQUENCE [LARGE SCALE GENOMIC DNA]</scope>
    <source>
        <strain evidence="4 5">KYPY4</strain>
    </source>
</reference>
<feature type="domain" description="Soluble ligand binding" evidence="3">
    <location>
        <begin position="120"/>
        <end position="168"/>
    </location>
</feature>
<evidence type="ECO:0000259" key="2">
    <source>
        <dbReference type="Pfam" id="PF02563"/>
    </source>
</evidence>
<proteinExistence type="predicted"/>
<accession>A0A437RD24</accession>
<keyword evidence="5" id="KW-1185">Reference proteome</keyword>
<gene>
    <name evidence="4" type="ORF">EOE66_16050</name>
</gene>
<keyword evidence="1" id="KW-0732">Signal</keyword>
<dbReference type="InterPro" id="IPR049712">
    <property type="entry name" value="Poly_export"/>
</dbReference>
<protein>
    <submittedName>
        <fullName evidence="4">Sugar transporter</fullName>
    </submittedName>
</protein>
<dbReference type="SUPFAM" id="SSF142984">
    <property type="entry name" value="Nqo1 middle domain-like"/>
    <property type="match status" value="1"/>
</dbReference>
<sequence>MRSEFQRFVEIATGRQLPVFGSNFFAEAADSFAPVDNVPVSADYVVSTGDEIVIRAWGSIELDYRATVDRNGLLNLPRVGSFSVAGVKASALENHLRAQIGRLFKNFSLNVALGQLRGIKVFVVGPTVKPGVYTLPSQASLLSAVVAAGGPSSAGSMRKISLRRDGRIVTVLDVYDFLVNGDKSRDLQLVAGDVVVFHPVGPRVALTGATDSAAIFELKSAQETVRDVLAYSGGASVLANRQRVHLERIDPRQARAKRFVEEFKLDEEGLQKPLRDGDVLALLAISPEFANAVTLKGHVAQPLRFPWRAGMRILDLIPDKDALITPDFYRRKNLLVQLLEVEQGHASSSTKVAPAALFDELNWSYAVIERLNQRDLTTQVIPFNLGAAVLQRDAAQNIELLAGDVVTVYSQKEIRVPLARQTRLVSVEGEVAAPGVYQLLPGETLKELIARTGGFTPQAYIYGLELSREQTRQQQRDNLTAALARLESLAATQAARASANRRDDSSAANDLAVSNAATQAQISRLTRIQPNGRIALELAPSVAKLDELPEVPLEHGDRVVIPSRPGFVTVAGAVVNNNAFLWKPGRTAGDYIKLAGLDEGAEISNMFILRADGTVTHANDQRGLFGLGGGLQSQPLYPGDAVVVPNQLDFETWGRALVRNLKDWSQIFSQFGLGAAAIQTLRR</sequence>
<keyword evidence="4" id="KW-0762">Sugar transport</keyword>
<evidence type="ECO:0000259" key="3">
    <source>
        <dbReference type="Pfam" id="PF10531"/>
    </source>
</evidence>
<dbReference type="InterPro" id="IPR019554">
    <property type="entry name" value="Soluble_ligand-bd"/>
</dbReference>
<dbReference type="InterPro" id="IPR003715">
    <property type="entry name" value="Poly_export_N"/>
</dbReference>
<dbReference type="Pfam" id="PF02563">
    <property type="entry name" value="Poly_export"/>
    <property type="match status" value="1"/>
</dbReference>
<organism evidence="4 5">
    <name type="scientific">Rubrivivax rivuli</name>
    <dbReference type="NCBI Taxonomy" id="1862385"/>
    <lineage>
        <taxon>Bacteria</taxon>
        <taxon>Pseudomonadati</taxon>
        <taxon>Pseudomonadota</taxon>
        <taxon>Betaproteobacteria</taxon>
        <taxon>Burkholderiales</taxon>
        <taxon>Sphaerotilaceae</taxon>
        <taxon>Rubrivivax</taxon>
    </lineage>
</organism>
<keyword evidence="4" id="KW-0813">Transport</keyword>
<dbReference type="GO" id="GO:0015159">
    <property type="term" value="F:polysaccharide transmembrane transporter activity"/>
    <property type="evidence" value="ECO:0007669"/>
    <property type="project" value="InterPro"/>
</dbReference>
<evidence type="ECO:0000313" key="5">
    <source>
        <dbReference type="Proteomes" id="UP000285575"/>
    </source>
</evidence>
<evidence type="ECO:0000256" key="1">
    <source>
        <dbReference type="ARBA" id="ARBA00022729"/>
    </source>
</evidence>
<dbReference type="EMBL" id="SACR01000005">
    <property type="protein sequence ID" value="RVU44658.1"/>
    <property type="molecule type" value="Genomic_DNA"/>
</dbReference>
<dbReference type="Proteomes" id="UP000285575">
    <property type="component" value="Unassembled WGS sequence"/>
</dbReference>
<feature type="domain" description="Soluble ligand binding" evidence="3">
    <location>
        <begin position="425"/>
        <end position="460"/>
    </location>
</feature>
<dbReference type="AlphaFoldDB" id="A0A437RD24"/>
<dbReference type="PANTHER" id="PTHR33619:SF3">
    <property type="entry name" value="POLYSACCHARIDE EXPORT PROTEIN GFCE-RELATED"/>
    <property type="match status" value="1"/>
</dbReference>
<evidence type="ECO:0000313" key="4">
    <source>
        <dbReference type="EMBL" id="RVU44658.1"/>
    </source>
</evidence>